<keyword evidence="1" id="KW-0813">Transport</keyword>
<dbReference type="AlphaFoldDB" id="A0A9X2M7K4"/>
<evidence type="ECO:0000313" key="11">
    <source>
        <dbReference type="EMBL" id="MCQ8836245.1"/>
    </source>
</evidence>
<dbReference type="InterPro" id="IPR002869">
    <property type="entry name" value="Pyrv_flavodox_OxRed_cen"/>
</dbReference>
<dbReference type="Pfam" id="PF02775">
    <property type="entry name" value="TPP_enzyme_C"/>
    <property type="match status" value="1"/>
</dbReference>
<dbReference type="PANTHER" id="PTHR48084">
    <property type="entry name" value="2-OXOGLUTARATE OXIDOREDUCTASE SUBUNIT KORB-RELATED"/>
    <property type="match status" value="1"/>
</dbReference>
<keyword evidence="2" id="KW-0004">4Fe-4S</keyword>
<evidence type="ECO:0000259" key="8">
    <source>
        <dbReference type="Pfam" id="PF01558"/>
    </source>
</evidence>
<evidence type="ECO:0000259" key="9">
    <source>
        <dbReference type="Pfam" id="PF02775"/>
    </source>
</evidence>
<dbReference type="NCBIfam" id="NF009589">
    <property type="entry name" value="PRK13030.1"/>
    <property type="match status" value="1"/>
</dbReference>
<protein>
    <submittedName>
        <fullName evidence="11">Indolepyruvate ferredoxin oxidoreductase family protein</fullName>
    </submittedName>
</protein>
<evidence type="ECO:0000256" key="5">
    <source>
        <dbReference type="ARBA" id="ARBA00023004"/>
    </source>
</evidence>
<evidence type="ECO:0000259" key="10">
    <source>
        <dbReference type="Pfam" id="PF20169"/>
    </source>
</evidence>
<dbReference type="GO" id="GO:0016625">
    <property type="term" value="F:oxidoreductase activity, acting on the aldehyde or oxo group of donors, iron-sulfur protein as acceptor"/>
    <property type="evidence" value="ECO:0007669"/>
    <property type="project" value="UniProtKB-ARBA"/>
</dbReference>
<evidence type="ECO:0000256" key="4">
    <source>
        <dbReference type="ARBA" id="ARBA00023002"/>
    </source>
</evidence>
<accession>A0A9X2M7K4</accession>
<dbReference type="SUPFAM" id="SSF52518">
    <property type="entry name" value="Thiamin diphosphate-binding fold (THDP-binding)"/>
    <property type="match status" value="2"/>
</dbReference>
<keyword evidence="5" id="KW-0408">Iron</keyword>
<sequence length="1189" mass="128230">MSTHEQPGAFTLDHRYLRQDGTVYLTGVQALVRVLLDRVRHDRRNGHDTAVLVSGYEGSPLAGYDLELARRERLLAEHHVVHRPAVNEELGATAVFGSQLAAATGAQRPNGVLGVWYGKAPGLDRAGDALRHANFAGAHPRGGALALVGDDPGAKSSTVPSASEFALADLAMPVFFPADSQEILHHGLHAVEMSRASGLWTAMKVVTNVADAAGTAVAREDWKPPTLNGAYRHEPTSRLLGADLARLEQNLHQVRLPLAVEYIRAARLNSVYGHPGDRIGIVAAGKSYLDLREALRRLGMDDDALERYGVRLLRLGVIHPLEPEIVRQFASGLHEIVVVEEKRAFLEPAIKEILYGEGSAPAVYGKTDPAGRTLFSALGELTPETIASGLARRLAARGPCDPVDAWRARPRRERIDLPLVTRTPYFCSGCPHNSSTKAPAGTLAAGGTGCSTMTFFMDPERVGDIIGVTQMGGEGAQWIGMAPFVDVDHFVQNVGDGTFHHSASLAVRAAVAAGVNITYKILYNSAVAMTGGQDAAGALPVEKVAALLLTEGVAKVIVTTDDPRRLRRARMPKQVDVRHRDELLRSQAELTAIPGVTVLIHDQECAASQRRKRRRGAQDTPATKVFVNERLCEGCGDCGARSNCLSVQPVSTEFGRKTRIHQSSCNVDYSCLAGRCPSFLTVVPGGRGSRREVVPLAETDLPTPPRPMSSDFTVRITGIGGTGVVTVAQILATAAVIEGRHVRALDQTGLAQKGGAVVSDVRVTAEPVERPAKLSSGECDLYLATDLLVAADPTHLGTADTARTVAVVSTSEVPTGQMVSDVSARYPDAQALCPVIERAVAEARFFDARALALEIFGDDQFANILQLGAAWQAGAIPIEASSIEQAIRLNGVALDDNIQAFRRGRQSLADPEALRVATRPARAPLSRPTGAAMSVRALAKVDEDSDLAGLLDVLVTDLVDYQDIDYARAFIEFVELVREFEGQGGPLTTAVARNLHKLMAYKDEYEVARLSLDERLKADIEAQFGPGAGFRYQLQPPVLKALGIQRERKIALGPWFRVVFRVLRAMRRLRGTPLDPFGHTQVRGVERELIEEYRESVRTAMRCGSAEDPVLLELVSLPETVRGFEEVKLANVAAYRARREELIKSLTGPYPTGPVAAGTPTYARRPHEAGAVADGDRQDGGGPHRDLRH</sequence>
<dbReference type="Pfam" id="PF01558">
    <property type="entry name" value="POR"/>
    <property type="match status" value="1"/>
</dbReference>
<feature type="region of interest" description="Disordered" evidence="7">
    <location>
        <begin position="1168"/>
        <end position="1189"/>
    </location>
</feature>
<dbReference type="InterPro" id="IPR029061">
    <property type="entry name" value="THDP-binding"/>
</dbReference>
<name>A0A9X2M7K4_STRMQ</name>
<keyword evidence="3" id="KW-0249">Electron transport</keyword>
<evidence type="ECO:0000256" key="1">
    <source>
        <dbReference type="ARBA" id="ARBA00022448"/>
    </source>
</evidence>
<evidence type="ECO:0000256" key="6">
    <source>
        <dbReference type="ARBA" id="ARBA00023014"/>
    </source>
</evidence>
<dbReference type="GO" id="GO:0051539">
    <property type="term" value="F:4 iron, 4 sulfur cluster binding"/>
    <property type="evidence" value="ECO:0007669"/>
    <property type="project" value="UniProtKB-KW"/>
</dbReference>
<feature type="domain" description="DUF6537" evidence="10">
    <location>
        <begin position="955"/>
        <end position="1141"/>
    </location>
</feature>
<dbReference type="InterPro" id="IPR011766">
    <property type="entry name" value="TPP_enzyme_TPP-bd"/>
</dbReference>
<feature type="compositionally biased region" description="Basic and acidic residues" evidence="7">
    <location>
        <begin position="1174"/>
        <end position="1189"/>
    </location>
</feature>
<dbReference type="Proteomes" id="UP001142400">
    <property type="component" value="Unassembled WGS sequence"/>
</dbReference>
<keyword evidence="12" id="KW-1185">Reference proteome</keyword>
<evidence type="ECO:0000256" key="7">
    <source>
        <dbReference type="SAM" id="MobiDB-lite"/>
    </source>
</evidence>
<keyword evidence="2" id="KW-0479">Metal-binding</keyword>
<dbReference type="Pfam" id="PF20169">
    <property type="entry name" value="DUF6537"/>
    <property type="match status" value="1"/>
</dbReference>
<dbReference type="GO" id="GO:0000287">
    <property type="term" value="F:magnesium ion binding"/>
    <property type="evidence" value="ECO:0007669"/>
    <property type="project" value="UniProtKB-ARBA"/>
</dbReference>
<feature type="domain" description="Thiamine pyrophosphate enzyme TPP-binding" evidence="9">
    <location>
        <begin position="447"/>
        <end position="534"/>
    </location>
</feature>
<dbReference type="InterPro" id="IPR046667">
    <property type="entry name" value="DUF6537"/>
</dbReference>
<dbReference type="PANTHER" id="PTHR48084:SF3">
    <property type="entry name" value="SUBUNIT OF PYRUVATE:FLAVODOXIN OXIDOREDUCTASE"/>
    <property type="match status" value="1"/>
</dbReference>
<proteinExistence type="predicted"/>
<feature type="domain" description="Pyruvate/ketoisovalerate oxidoreductase catalytic" evidence="8">
    <location>
        <begin position="720"/>
        <end position="906"/>
    </location>
</feature>
<dbReference type="GO" id="GO:0045333">
    <property type="term" value="P:cellular respiration"/>
    <property type="evidence" value="ECO:0007669"/>
    <property type="project" value="UniProtKB-ARBA"/>
</dbReference>
<dbReference type="Gene3D" id="3.40.920.10">
    <property type="entry name" value="Pyruvate-ferredoxin oxidoreductase, PFOR, domain III"/>
    <property type="match status" value="1"/>
</dbReference>
<dbReference type="CDD" id="cd07034">
    <property type="entry name" value="TPP_PYR_PFOR_IOR-alpha_like"/>
    <property type="match status" value="1"/>
</dbReference>
<dbReference type="InterPro" id="IPR009014">
    <property type="entry name" value="Transketo_C/PFOR_II"/>
</dbReference>
<keyword evidence="6" id="KW-0411">Iron-sulfur</keyword>
<dbReference type="EMBL" id="JANIIC010000117">
    <property type="protein sequence ID" value="MCQ8836245.1"/>
    <property type="molecule type" value="Genomic_DNA"/>
</dbReference>
<dbReference type="InterPro" id="IPR019752">
    <property type="entry name" value="Pyrv/ketoisovalerate_OxRed_cat"/>
</dbReference>
<dbReference type="InterPro" id="IPR051457">
    <property type="entry name" value="2-oxoacid:Fd_oxidoreductase"/>
</dbReference>
<keyword evidence="4" id="KW-0560">Oxidoreductase</keyword>
<dbReference type="SUPFAM" id="SSF53323">
    <property type="entry name" value="Pyruvate-ferredoxin oxidoreductase, PFOR, domain III"/>
    <property type="match status" value="1"/>
</dbReference>
<dbReference type="GO" id="GO:0030976">
    <property type="term" value="F:thiamine pyrophosphate binding"/>
    <property type="evidence" value="ECO:0007669"/>
    <property type="project" value="InterPro"/>
</dbReference>
<comment type="caution">
    <text evidence="11">The sequence shown here is derived from an EMBL/GenBank/DDBJ whole genome shotgun (WGS) entry which is preliminary data.</text>
</comment>
<reference evidence="11" key="1">
    <citation type="submission" date="2022-06" db="EMBL/GenBank/DDBJ databases">
        <title>WGS of actinobacteria.</title>
        <authorList>
            <person name="Thawai C."/>
        </authorList>
    </citation>
    <scope>NUCLEOTIDE SEQUENCE</scope>
    <source>
        <strain evidence="11">DSM 42010</strain>
    </source>
</reference>
<gene>
    <name evidence="11" type="ORF">NQU54_46420</name>
</gene>
<dbReference type="NCBIfam" id="NF009588">
    <property type="entry name" value="PRK13029.1"/>
    <property type="match status" value="1"/>
</dbReference>
<dbReference type="Gene3D" id="3.40.50.970">
    <property type="match status" value="1"/>
</dbReference>
<evidence type="ECO:0000256" key="3">
    <source>
        <dbReference type="ARBA" id="ARBA00022982"/>
    </source>
</evidence>
<dbReference type="InterPro" id="IPR002880">
    <property type="entry name" value="Pyrv_Fd/Flavodoxin_OxRdtase_N"/>
</dbReference>
<organism evidence="11 12">
    <name type="scientific">Streptomyces malaysiensis subsp. samsunensis</name>
    <dbReference type="NCBI Taxonomy" id="459658"/>
    <lineage>
        <taxon>Bacteria</taxon>
        <taxon>Bacillati</taxon>
        <taxon>Actinomycetota</taxon>
        <taxon>Actinomycetes</taxon>
        <taxon>Kitasatosporales</taxon>
        <taxon>Streptomycetaceae</taxon>
        <taxon>Streptomyces</taxon>
        <taxon>Streptomyces violaceusniger group</taxon>
    </lineage>
</organism>
<dbReference type="SUPFAM" id="SSF52922">
    <property type="entry name" value="TK C-terminal domain-like"/>
    <property type="match status" value="1"/>
</dbReference>
<evidence type="ECO:0000256" key="2">
    <source>
        <dbReference type="ARBA" id="ARBA00022485"/>
    </source>
</evidence>
<evidence type="ECO:0000313" key="12">
    <source>
        <dbReference type="Proteomes" id="UP001142400"/>
    </source>
</evidence>